<keyword evidence="3" id="KW-1185">Reference proteome</keyword>
<accession>A0A210QH78</accession>
<dbReference type="EMBL" id="NEDP02003668">
    <property type="protein sequence ID" value="OWF48125.1"/>
    <property type="molecule type" value="Genomic_DNA"/>
</dbReference>
<gene>
    <name evidence="2" type="ORF">KP79_PYT24713</name>
</gene>
<feature type="signal peptide" evidence="1">
    <location>
        <begin position="1"/>
        <end position="22"/>
    </location>
</feature>
<dbReference type="Gene3D" id="2.10.70.10">
    <property type="entry name" value="Complement Module, domain 1"/>
    <property type="match status" value="1"/>
</dbReference>
<dbReference type="OrthoDB" id="10347369at2759"/>
<evidence type="ECO:0008006" key="4">
    <source>
        <dbReference type="Google" id="ProtNLM"/>
    </source>
</evidence>
<keyword evidence="1" id="KW-0732">Signal</keyword>
<comment type="caution">
    <text evidence="2">The sequence shown here is derived from an EMBL/GenBank/DDBJ whole genome shotgun (WGS) entry which is preliminary data.</text>
</comment>
<reference evidence="2 3" key="1">
    <citation type="journal article" date="2017" name="Nat. Ecol. Evol.">
        <title>Scallop genome provides insights into evolution of bilaterian karyotype and development.</title>
        <authorList>
            <person name="Wang S."/>
            <person name="Zhang J."/>
            <person name="Jiao W."/>
            <person name="Li J."/>
            <person name="Xun X."/>
            <person name="Sun Y."/>
            <person name="Guo X."/>
            <person name="Huan P."/>
            <person name="Dong B."/>
            <person name="Zhang L."/>
            <person name="Hu X."/>
            <person name="Sun X."/>
            <person name="Wang J."/>
            <person name="Zhao C."/>
            <person name="Wang Y."/>
            <person name="Wang D."/>
            <person name="Huang X."/>
            <person name="Wang R."/>
            <person name="Lv J."/>
            <person name="Li Y."/>
            <person name="Zhang Z."/>
            <person name="Liu B."/>
            <person name="Lu W."/>
            <person name="Hui Y."/>
            <person name="Liang J."/>
            <person name="Zhou Z."/>
            <person name="Hou R."/>
            <person name="Li X."/>
            <person name="Liu Y."/>
            <person name="Li H."/>
            <person name="Ning X."/>
            <person name="Lin Y."/>
            <person name="Zhao L."/>
            <person name="Xing Q."/>
            <person name="Dou J."/>
            <person name="Li Y."/>
            <person name="Mao J."/>
            <person name="Guo H."/>
            <person name="Dou H."/>
            <person name="Li T."/>
            <person name="Mu C."/>
            <person name="Jiang W."/>
            <person name="Fu Q."/>
            <person name="Fu X."/>
            <person name="Miao Y."/>
            <person name="Liu J."/>
            <person name="Yu Q."/>
            <person name="Li R."/>
            <person name="Liao H."/>
            <person name="Li X."/>
            <person name="Kong Y."/>
            <person name="Jiang Z."/>
            <person name="Chourrout D."/>
            <person name="Li R."/>
            <person name="Bao Z."/>
        </authorList>
    </citation>
    <scope>NUCLEOTIDE SEQUENCE [LARGE SCALE GENOMIC DNA]</scope>
    <source>
        <strain evidence="2 3">PY_sf001</strain>
    </source>
</reference>
<evidence type="ECO:0000256" key="1">
    <source>
        <dbReference type="SAM" id="SignalP"/>
    </source>
</evidence>
<evidence type="ECO:0000313" key="3">
    <source>
        <dbReference type="Proteomes" id="UP000242188"/>
    </source>
</evidence>
<evidence type="ECO:0000313" key="2">
    <source>
        <dbReference type="EMBL" id="OWF48125.1"/>
    </source>
</evidence>
<feature type="chain" id="PRO_5012216768" description="VWFC domain-containing protein" evidence="1">
    <location>
        <begin position="23"/>
        <end position="140"/>
    </location>
</feature>
<dbReference type="Proteomes" id="UP000242188">
    <property type="component" value="Unassembled WGS sequence"/>
</dbReference>
<protein>
    <recommendedName>
        <fullName evidence="4">VWFC domain-containing protein</fullName>
    </recommendedName>
</protein>
<proteinExistence type="predicted"/>
<organism evidence="2 3">
    <name type="scientific">Mizuhopecten yessoensis</name>
    <name type="common">Japanese scallop</name>
    <name type="synonym">Patinopecten yessoensis</name>
    <dbReference type="NCBI Taxonomy" id="6573"/>
    <lineage>
        <taxon>Eukaryota</taxon>
        <taxon>Metazoa</taxon>
        <taxon>Spiralia</taxon>
        <taxon>Lophotrochozoa</taxon>
        <taxon>Mollusca</taxon>
        <taxon>Bivalvia</taxon>
        <taxon>Autobranchia</taxon>
        <taxon>Pteriomorphia</taxon>
        <taxon>Pectinida</taxon>
        <taxon>Pectinoidea</taxon>
        <taxon>Pectinidae</taxon>
        <taxon>Mizuhopecten</taxon>
    </lineage>
</organism>
<name>A0A210QH78_MIZYE</name>
<sequence>MRNTYYNIVLWICFIGVPVAVSLPSPYGECWEFCGTDVVPVTSDMEAICVNDTANCTYCMFHPKCCPERVECIGVWGLSPTPDGKCLVCPDQECVYNGHAYYVGDTFESLDNVNMCTCNADGRISCGIEPLPTPDVFCSV</sequence>
<dbReference type="AlphaFoldDB" id="A0A210QH78"/>
<dbReference type="SUPFAM" id="SSF57603">
    <property type="entry name" value="FnI-like domain"/>
    <property type="match status" value="1"/>
</dbReference>